<reference evidence="2 3" key="1">
    <citation type="journal article" date="2024" name="Nat. Commun.">
        <title>Phylogenomics reveals the evolutionary origins of lichenization in chlorophyte algae.</title>
        <authorList>
            <person name="Puginier C."/>
            <person name="Libourel C."/>
            <person name="Otte J."/>
            <person name="Skaloud P."/>
            <person name="Haon M."/>
            <person name="Grisel S."/>
            <person name="Petersen M."/>
            <person name="Berrin J.G."/>
            <person name="Delaux P.M."/>
            <person name="Dal Grande F."/>
            <person name="Keller J."/>
        </authorList>
    </citation>
    <scope>NUCLEOTIDE SEQUENCE [LARGE SCALE GENOMIC DNA]</scope>
    <source>
        <strain evidence="2 3">SAG 245.80</strain>
    </source>
</reference>
<name>A0AAW1QK21_9CHLO</name>
<evidence type="ECO:0000313" key="2">
    <source>
        <dbReference type="EMBL" id="KAK9821608.1"/>
    </source>
</evidence>
<dbReference type="EMBL" id="JALJOU010000099">
    <property type="protein sequence ID" value="KAK9821608.1"/>
    <property type="molecule type" value="Genomic_DNA"/>
</dbReference>
<comment type="caution">
    <text evidence="2">The sequence shown here is derived from an EMBL/GenBank/DDBJ whole genome shotgun (WGS) entry which is preliminary data.</text>
</comment>
<sequence>MVDSLAGLLETSGRAPTAPGDASSEALTRRHSIEGMPKHAGNSALPKPDWTHHLERYKRRAEDKEAHRQDELEGKALDINPTLKNLVAVIAPCLATPQDASASGVRKQGIHEE</sequence>
<gene>
    <name evidence="2" type="ORF">WJX81_006729</name>
</gene>
<protein>
    <submittedName>
        <fullName evidence="2">Uncharacterized protein</fullName>
    </submittedName>
</protein>
<keyword evidence="3" id="KW-1185">Reference proteome</keyword>
<dbReference type="Proteomes" id="UP001445335">
    <property type="component" value="Unassembled WGS sequence"/>
</dbReference>
<evidence type="ECO:0000313" key="3">
    <source>
        <dbReference type="Proteomes" id="UP001445335"/>
    </source>
</evidence>
<evidence type="ECO:0000256" key="1">
    <source>
        <dbReference type="SAM" id="MobiDB-lite"/>
    </source>
</evidence>
<organism evidence="2 3">
    <name type="scientific">Elliptochloris bilobata</name>
    <dbReference type="NCBI Taxonomy" id="381761"/>
    <lineage>
        <taxon>Eukaryota</taxon>
        <taxon>Viridiplantae</taxon>
        <taxon>Chlorophyta</taxon>
        <taxon>core chlorophytes</taxon>
        <taxon>Trebouxiophyceae</taxon>
        <taxon>Trebouxiophyceae incertae sedis</taxon>
        <taxon>Elliptochloris clade</taxon>
        <taxon>Elliptochloris</taxon>
    </lineage>
</organism>
<dbReference type="AlphaFoldDB" id="A0AAW1QK21"/>
<feature type="compositionally biased region" description="Basic and acidic residues" evidence="1">
    <location>
        <begin position="27"/>
        <end position="37"/>
    </location>
</feature>
<accession>A0AAW1QK21</accession>
<feature type="region of interest" description="Disordered" evidence="1">
    <location>
        <begin position="1"/>
        <end position="51"/>
    </location>
</feature>
<proteinExistence type="predicted"/>